<feature type="chain" id="PRO_5042218841" description="F-box domain-containing protein" evidence="2">
    <location>
        <begin position="20"/>
        <end position="773"/>
    </location>
</feature>
<comment type="caution">
    <text evidence="4">The sequence shown here is derived from an EMBL/GenBank/DDBJ whole genome shotgun (WGS) entry which is preliminary data.</text>
</comment>
<sequence>MLAPIALAVVVFMFAMRRRDTPCNSESESPEAQELGPCFVLDLPSEILERVLANLDPAELIAASQTCHALRKVAKAPRLKYRSTLVARGYLDVPNRPTPPPWPREGAMIETSPYTGAKRATILSVDLPGFAKGAPERRDVSALSAAEKAQLLAEREARFDELKPAEVRKFSVSGPAGVYELQDGIFLLCKERSTSHDIRPTKIRLVPLASAVDPDIEEPIVPCKEVDVGFPIADLTMDPSQDLIVVSEHSPPAENGRPPIHRFHLLSLSTGEPHPLAAFPTLDSPPWVPDEVRHVSQQLLQVMGSTLVVLIAVQDELMAMRAAYHEEMFAWDWKTGVVLGRRNLGETLTRSSMALLTPTTVAVTMPAVIGPTLREMFGGVPGFMDNQNPVFIHPPSIDILSFAQNPNIPPPEDTAPLRRADSDTTTPRFALIVRLLVPPLRAGSMMAQMHMRPDPAFPPVPSSQATLGSRPFTQDPRRGVIVIEMTMDDDRLVMPMRMRPEFYEMFILRETLVAMAEEGEGRLHEIWDRKQAARAEREASPFSSATRSPRMFRSNTVSRSSRPGSVRSSPASASHSSGSSRVATPSDNKQRTYSAKPRRKHHADSPTRTFEWDEWGEHSTRVMEPTMLMRRLWVCSCSGYRYASLIRRPVPIHRYVTDLCLHDFNPHWWEDEQFKPSPQAGFSGALETVPGKDAGLGNAFPGARVRSFGRNMPTVVKSDAWDIDVVTRLPYRSVWRELNDNPKGVMIDDQRIMLVTHQVPDHNWLDLRGSCVS</sequence>
<dbReference type="SUPFAM" id="SSF81383">
    <property type="entry name" value="F-box domain"/>
    <property type="match status" value="1"/>
</dbReference>
<dbReference type="SMART" id="SM00256">
    <property type="entry name" value="FBOX"/>
    <property type="match status" value="1"/>
</dbReference>
<dbReference type="InterPro" id="IPR001810">
    <property type="entry name" value="F-box_dom"/>
</dbReference>
<keyword evidence="2" id="KW-0732">Signal</keyword>
<dbReference type="PROSITE" id="PS50181">
    <property type="entry name" value="FBOX"/>
    <property type="match status" value="1"/>
</dbReference>
<protein>
    <recommendedName>
        <fullName evidence="3">F-box domain-containing protein</fullName>
    </recommendedName>
</protein>
<dbReference type="Pfam" id="PF12937">
    <property type="entry name" value="F-box-like"/>
    <property type="match status" value="1"/>
</dbReference>
<feature type="domain" description="F-box" evidence="3">
    <location>
        <begin position="37"/>
        <end position="84"/>
    </location>
</feature>
<proteinExistence type="predicted"/>
<feature type="compositionally biased region" description="Polar residues" evidence="1">
    <location>
        <begin position="582"/>
        <end position="593"/>
    </location>
</feature>
<dbReference type="InterPro" id="IPR036047">
    <property type="entry name" value="F-box-like_dom_sf"/>
</dbReference>
<dbReference type="CDD" id="cd09917">
    <property type="entry name" value="F-box_SF"/>
    <property type="match status" value="1"/>
</dbReference>
<dbReference type="AlphaFoldDB" id="A0AAD3TXS3"/>
<evidence type="ECO:0000259" key="3">
    <source>
        <dbReference type="PROSITE" id="PS50181"/>
    </source>
</evidence>
<dbReference type="Proteomes" id="UP001222932">
    <property type="component" value="Unassembled WGS sequence"/>
</dbReference>
<keyword evidence="5" id="KW-1185">Reference proteome</keyword>
<organism evidence="4 5">
    <name type="scientific">Cutaneotrichosporon spelunceum</name>
    <dbReference type="NCBI Taxonomy" id="1672016"/>
    <lineage>
        <taxon>Eukaryota</taxon>
        <taxon>Fungi</taxon>
        <taxon>Dikarya</taxon>
        <taxon>Basidiomycota</taxon>
        <taxon>Agaricomycotina</taxon>
        <taxon>Tremellomycetes</taxon>
        <taxon>Trichosporonales</taxon>
        <taxon>Trichosporonaceae</taxon>
        <taxon>Cutaneotrichosporon</taxon>
    </lineage>
</organism>
<dbReference type="EMBL" id="BTCM01000005">
    <property type="protein sequence ID" value="GMK58362.1"/>
    <property type="molecule type" value="Genomic_DNA"/>
</dbReference>
<reference evidence="4" key="2">
    <citation type="submission" date="2023-06" db="EMBL/GenBank/DDBJ databases">
        <authorList>
            <person name="Kobayashi Y."/>
            <person name="Kayamori A."/>
            <person name="Aoki K."/>
            <person name="Shiwa Y."/>
            <person name="Fujita N."/>
            <person name="Sugita T."/>
            <person name="Iwasaki W."/>
            <person name="Tanaka N."/>
            <person name="Takashima M."/>
        </authorList>
    </citation>
    <scope>NUCLEOTIDE SEQUENCE</scope>
    <source>
        <strain evidence="4">HIS016</strain>
    </source>
</reference>
<feature type="signal peptide" evidence="2">
    <location>
        <begin position="1"/>
        <end position="19"/>
    </location>
</feature>
<reference evidence="4" key="1">
    <citation type="journal article" date="2023" name="BMC Genomics">
        <title>Chromosome-level genome assemblies of Cutaneotrichosporon spp. (Trichosporonales, Basidiomycota) reveal imbalanced evolution between nucleotide sequences and chromosome synteny.</title>
        <authorList>
            <person name="Kobayashi Y."/>
            <person name="Kayamori A."/>
            <person name="Aoki K."/>
            <person name="Shiwa Y."/>
            <person name="Matsutani M."/>
            <person name="Fujita N."/>
            <person name="Sugita T."/>
            <person name="Iwasaki W."/>
            <person name="Tanaka N."/>
            <person name="Takashima M."/>
        </authorList>
    </citation>
    <scope>NUCLEOTIDE SEQUENCE</scope>
    <source>
        <strain evidence="4">HIS016</strain>
    </source>
</reference>
<evidence type="ECO:0000313" key="4">
    <source>
        <dbReference type="EMBL" id="GMK58362.1"/>
    </source>
</evidence>
<name>A0AAD3TXS3_9TREE</name>
<evidence type="ECO:0000256" key="1">
    <source>
        <dbReference type="SAM" id="MobiDB-lite"/>
    </source>
</evidence>
<feature type="compositionally biased region" description="Low complexity" evidence="1">
    <location>
        <begin position="557"/>
        <end position="581"/>
    </location>
</feature>
<feature type="region of interest" description="Disordered" evidence="1">
    <location>
        <begin position="533"/>
        <end position="608"/>
    </location>
</feature>
<accession>A0AAD3TXS3</accession>
<evidence type="ECO:0000256" key="2">
    <source>
        <dbReference type="SAM" id="SignalP"/>
    </source>
</evidence>
<evidence type="ECO:0000313" key="5">
    <source>
        <dbReference type="Proteomes" id="UP001222932"/>
    </source>
</evidence>
<dbReference type="Gene3D" id="1.20.1280.50">
    <property type="match status" value="1"/>
</dbReference>
<gene>
    <name evidence="4" type="ORF">CspeluHIS016_0503940</name>
</gene>